<reference evidence="3" key="1">
    <citation type="submission" date="2023-11" db="EMBL/GenBank/DDBJ databases">
        <authorList>
            <person name="De Vega J J."/>
            <person name="De Vega J J."/>
        </authorList>
    </citation>
    <scope>NUCLEOTIDE SEQUENCE</scope>
</reference>
<dbReference type="AlphaFoldDB" id="A0AAD2GYT1"/>
<dbReference type="SUPFAM" id="SSF53383">
    <property type="entry name" value="PLP-dependent transferases"/>
    <property type="match status" value="1"/>
</dbReference>
<dbReference type="InterPro" id="IPR000192">
    <property type="entry name" value="Aminotrans_V_dom"/>
</dbReference>
<sequence length="590" mass="63772">MGNVPAQPSHPLVTRKRSTAGFSRVILPCTSTNFVDVAENDSKETVSLMNEKPCCISAESSPRRPTHRPIVPDPSSSRLLPPPPFSLYAPGQDAPIDAAATAYTLFLDRFPEYRLTWIVDALRRSDYSRLETTGETYVDYMGGAIYPESLIRVHTDFLHRSVLGNTHSVSNSSSLSLRSADEARAAVLGFFRASPVDYTVVFTANATGALKLVGESYPFTGGSSYVLSADSHNSVHGIRQYATYRGAKTVYIPTTPTGGFDVSVAKNVLLRSRPRAKATAPSLFALTGQSNITNTKNPLSIIEYAASQGYHTVLDAAALAASSTISLADCPVDAMAVSFYKMFGFPTGVGALVVKRSFLAQLQRPWFAGGTVNVVQVPGNIVTRSMQLHEQFEDGTINFLTLPAVTDGLRFLSAYLPFLPLRLSCLLKYLVISLGKLRHETGLPVVRILSAIPSQRLKNVGEQSDTGSIISLIFLDPNGEMMSNSFVEFAAAKLNISLRTGCMCNSGGAAALLGFQPTMELMYEGITVQGLEQLAGMELGVVRISLGLASNFQDVWTVLRFAQLLAAERTRSILWDHYTDATGVVIGEAI</sequence>
<evidence type="ECO:0000313" key="4">
    <source>
        <dbReference type="Proteomes" id="UP001295794"/>
    </source>
</evidence>
<dbReference type="InterPro" id="IPR015424">
    <property type="entry name" value="PyrdxlP-dep_Trfase"/>
</dbReference>
<evidence type="ECO:0000259" key="2">
    <source>
        <dbReference type="Pfam" id="PF00266"/>
    </source>
</evidence>
<organism evidence="3 4">
    <name type="scientific">Mycena citricolor</name>
    <dbReference type="NCBI Taxonomy" id="2018698"/>
    <lineage>
        <taxon>Eukaryota</taxon>
        <taxon>Fungi</taxon>
        <taxon>Dikarya</taxon>
        <taxon>Basidiomycota</taxon>
        <taxon>Agaricomycotina</taxon>
        <taxon>Agaricomycetes</taxon>
        <taxon>Agaricomycetidae</taxon>
        <taxon>Agaricales</taxon>
        <taxon>Marasmiineae</taxon>
        <taxon>Mycenaceae</taxon>
        <taxon>Mycena</taxon>
    </lineage>
</organism>
<accession>A0AAD2GYT1</accession>
<feature type="domain" description="Aminotransferase class V" evidence="2">
    <location>
        <begin position="137"/>
        <end position="414"/>
    </location>
</feature>
<proteinExistence type="predicted"/>
<feature type="region of interest" description="Disordered" evidence="1">
    <location>
        <begin position="56"/>
        <end position="84"/>
    </location>
</feature>
<protein>
    <recommendedName>
        <fullName evidence="2">Aminotransferase class V domain-containing protein</fullName>
    </recommendedName>
</protein>
<comment type="caution">
    <text evidence="3">The sequence shown here is derived from an EMBL/GenBank/DDBJ whole genome shotgun (WGS) entry which is preliminary data.</text>
</comment>
<dbReference type="Gene3D" id="3.90.1150.10">
    <property type="entry name" value="Aspartate Aminotransferase, domain 1"/>
    <property type="match status" value="1"/>
</dbReference>
<dbReference type="PANTHER" id="PTHR14237">
    <property type="entry name" value="MOLYBDOPTERIN COFACTOR SULFURASE MOSC"/>
    <property type="match status" value="1"/>
</dbReference>
<dbReference type="Proteomes" id="UP001295794">
    <property type="component" value="Unassembled WGS sequence"/>
</dbReference>
<evidence type="ECO:0000256" key="1">
    <source>
        <dbReference type="SAM" id="MobiDB-lite"/>
    </source>
</evidence>
<dbReference type="GO" id="GO:0043545">
    <property type="term" value="P:molybdopterin cofactor metabolic process"/>
    <property type="evidence" value="ECO:0007669"/>
    <property type="project" value="TreeGrafter"/>
</dbReference>
<dbReference type="Pfam" id="PF00266">
    <property type="entry name" value="Aminotran_5"/>
    <property type="match status" value="1"/>
</dbReference>
<gene>
    <name evidence="3" type="ORF">MYCIT1_LOCUS7656</name>
</gene>
<dbReference type="PANTHER" id="PTHR14237:SF80">
    <property type="entry name" value="MOLYBDENUM COFACTOR SULFURASE"/>
    <property type="match status" value="1"/>
</dbReference>
<dbReference type="GO" id="GO:0008265">
    <property type="term" value="F:molybdenum cofactor sulfurtransferase activity"/>
    <property type="evidence" value="ECO:0007669"/>
    <property type="project" value="TreeGrafter"/>
</dbReference>
<evidence type="ECO:0000313" key="3">
    <source>
        <dbReference type="EMBL" id="CAK5266116.1"/>
    </source>
</evidence>
<keyword evidence="4" id="KW-1185">Reference proteome</keyword>
<dbReference type="Gene3D" id="3.40.640.10">
    <property type="entry name" value="Type I PLP-dependent aspartate aminotransferase-like (Major domain)"/>
    <property type="match status" value="1"/>
</dbReference>
<dbReference type="InterPro" id="IPR015421">
    <property type="entry name" value="PyrdxlP-dep_Trfase_major"/>
</dbReference>
<dbReference type="InterPro" id="IPR015422">
    <property type="entry name" value="PyrdxlP-dep_Trfase_small"/>
</dbReference>
<name>A0AAD2GYT1_9AGAR</name>
<dbReference type="EMBL" id="CAVNYO010000107">
    <property type="protein sequence ID" value="CAK5266116.1"/>
    <property type="molecule type" value="Genomic_DNA"/>
</dbReference>